<dbReference type="InterPro" id="IPR043917">
    <property type="entry name" value="DUF5753"/>
</dbReference>
<dbReference type="Proteomes" id="UP001165135">
    <property type="component" value="Unassembled WGS sequence"/>
</dbReference>
<dbReference type="AlphaFoldDB" id="A0A9W6RKG7"/>
<evidence type="ECO:0000259" key="1">
    <source>
        <dbReference type="PROSITE" id="PS50943"/>
    </source>
</evidence>
<dbReference type="CDD" id="cd00093">
    <property type="entry name" value="HTH_XRE"/>
    <property type="match status" value="1"/>
</dbReference>
<feature type="domain" description="HTH cro/C1-type" evidence="1">
    <location>
        <begin position="23"/>
        <end position="66"/>
    </location>
</feature>
<gene>
    <name evidence="2" type="ORF">Airi01_056250</name>
</gene>
<organism evidence="2 3">
    <name type="scientific">Actinoallomurus iriomotensis</name>
    <dbReference type="NCBI Taxonomy" id="478107"/>
    <lineage>
        <taxon>Bacteria</taxon>
        <taxon>Bacillati</taxon>
        <taxon>Actinomycetota</taxon>
        <taxon>Actinomycetes</taxon>
        <taxon>Streptosporangiales</taxon>
        <taxon>Thermomonosporaceae</taxon>
        <taxon>Actinoallomurus</taxon>
    </lineage>
</organism>
<reference evidence="2" key="1">
    <citation type="submission" date="2023-03" db="EMBL/GenBank/DDBJ databases">
        <title>Actinoallomurus iriomotensis NBRC 103681.</title>
        <authorList>
            <person name="Ichikawa N."/>
            <person name="Sato H."/>
            <person name="Tonouchi N."/>
        </authorList>
    </citation>
    <scope>NUCLEOTIDE SEQUENCE</scope>
    <source>
        <strain evidence="2">NBRC 103681</strain>
    </source>
</reference>
<name>A0A9W6RKG7_9ACTN</name>
<dbReference type="Pfam" id="PF13560">
    <property type="entry name" value="HTH_31"/>
    <property type="match status" value="1"/>
</dbReference>
<dbReference type="SUPFAM" id="SSF47413">
    <property type="entry name" value="lambda repressor-like DNA-binding domains"/>
    <property type="match status" value="1"/>
</dbReference>
<dbReference type="Gene3D" id="1.10.260.40">
    <property type="entry name" value="lambda repressor-like DNA-binding domains"/>
    <property type="match status" value="1"/>
</dbReference>
<sequence length="272" mass="31384">MPMTPRPAPDPMTSMWAWIAHDLRLYRMRHKMTQEDLGRVLRCVKSTVSRLESGQLQLDEKQAAKLDSLWNTHGHFTRLLVYAHRAHNPNWMRQHAESESRAAEIKSFETCLVPGLLQTPEYTRELFRTTLGIDDVERHVEERMRRQDILDRADPPTLWFLLDESVIDRSTSDPEVMRKQLARLLEESHRPNISIRVRPRAAGLHAGLGGSFKIFFHELGDVAYSEAQFGGRLVVSASEVRGLVVQYERIGAHALPENQSRELIKRYLEASK</sequence>
<proteinExistence type="predicted"/>
<dbReference type="PROSITE" id="PS50943">
    <property type="entry name" value="HTH_CROC1"/>
    <property type="match status" value="1"/>
</dbReference>
<comment type="caution">
    <text evidence="2">The sequence shown here is derived from an EMBL/GenBank/DDBJ whole genome shotgun (WGS) entry which is preliminary data.</text>
</comment>
<accession>A0A9W6RKG7</accession>
<dbReference type="SMART" id="SM00530">
    <property type="entry name" value="HTH_XRE"/>
    <property type="match status" value="1"/>
</dbReference>
<dbReference type="InterPro" id="IPR001387">
    <property type="entry name" value="Cro/C1-type_HTH"/>
</dbReference>
<dbReference type="EMBL" id="BSTJ01000007">
    <property type="protein sequence ID" value="GLY77358.1"/>
    <property type="molecule type" value="Genomic_DNA"/>
</dbReference>
<dbReference type="GO" id="GO:0003677">
    <property type="term" value="F:DNA binding"/>
    <property type="evidence" value="ECO:0007669"/>
    <property type="project" value="InterPro"/>
</dbReference>
<dbReference type="InterPro" id="IPR010982">
    <property type="entry name" value="Lambda_DNA-bd_dom_sf"/>
</dbReference>
<evidence type="ECO:0000313" key="2">
    <source>
        <dbReference type="EMBL" id="GLY77358.1"/>
    </source>
</evidence>
<evidence type="ECO:0000313" key="3">
    <source>
        <dbReference type="Proteomes" id="UP001165135"/>
    </source>
</evidence>
<dbReference type="Pfam" id="PF19054">
    <property type="entry name" value="DUF5753"/>
    <property type="match status" value="1"/>
</dbReference>
<protein>
    <submittedName>
        <fullName evidence="2">Transcriptional regulator</fullName>
    </submittedName>
</protein>